<proteinExistence type="predicted"/>
<evidence type="ECO:0000313" key="1">
    <source>
        <dbReference type="EMBL" id="SFR49352.1"/>
    </source>
</evidence>
<dbReference type="InterPro" id="IPR011990">
    <property type="entry name" value="TPR-like_helical_dom_sf"/>
</dbReference>
<evidence type="ECO:0000313" key="2">
    <source>
        <dbReference type="Proteomes" id="UP000199290"/>
    </source>
</evidence>
<sequence>MTRAMNRPTTICSCNKSHGRHSCLETAAVDAPARSGRSVRCGFVLLIGLITVGAGVNAAPAPIDTHFADSEVLIALPDAALTTGDLPSNPEQLADRVRQQIDEARATGDPRFYGYATRALQQWQGPMTDRLLVLRATVQQSLHNFDNARRDLSTVISRAANARQTAQAILLLANLETVQGNYGRARQHCEDLQNRMPGLIAASCLAQVDARTGNAPGAYRALAGYMVTVPSDRTSQLWAEGTLGEIAAQLGMPEAVEHWQNVLEADPDDLYTRAQLVDWLIRQQQFDRALALTSNYEQVDALAVLRAIAMRQSGHPEADDLTASLDERFAEARWRGNLLHARDIARFELDVKGNAQAAVSLALDNWQEQREPADTRLLLRAAEAAGSPSSARLARAWLAKQHQADVRYPEEQP</sequence>
<protein>
    <recommendedName>
        <fullName evidence="3">Tetratricopeptide repeat-containing protein</fullName>
    </recommendedName>
</protein>
<name>A0A1I6H4K5_9GAMM</name>
<dbReference type="EMBL" id="FOYV01000001">
    <property type="protein sequence ID" value="SFR49352.1"/>
    <property type="molecule type" value="Genomic_DNA"/>
</dbReference>
<keyword evidence="2" id="KW-1185">Reference proteome</keyword>
<dbReference type="Gene3D" id="1.25.40.10">
    <property type="entry name" value="Tetratricopeptide repeat domain"/>
    <property type="match status" value="1"/>
</dbReference>
<dbReference type="SUPFAM" id="SSF48452">
    <property type="entry name" value="TPR-like"/>
    <property type="match status" value="1"/>
</dbReference>
<reference evidence="2" key="1">
    <citation type="submission" date="2016-10" db="EMBL/GenBank/DDBJ databases">
        <authorList>
            <person name="Varghese N."/>
            <person name="Submissions S."/>
        </authorList>
    </citation>
    <scope>NUCLEOTIDE SEQUENCE [LARGE SCALE GENOMIC DNA]</scope>
    <source>
        <strain evidence="2">CGMCC 1.6294</strain>
    </source>
</reference>
<gene>
    <name evidence="1" type="ORF">SAMN04488073_2274</name>
</gene>
<accession>A0A1I6H4K5</accession>
<evidence type="ECO:0008006" key="3">
    <source>
        <dbReference type="Google" id="ProtNLM"/>
    </source>
</evidence>
<dbReference type="AlphaFoldDB" id="A0A1I6H4K5"/>
<dbReference type="Proteomes" id="UP000199290">
    <property type="component" value="Unassembled WGS sequence"/>
</dbReference>
<organism evidence="1 2">
    <name type="scientific">Marinobacter gudaonensis</name>
    <dbReference type="NCBI Taxonomy" id="375760"/>
    <lineage>
        <taxon>Bacteria</taxon>
        <taxon>Pseudomonadati</taxon>
        <taxon>Pseudomonadota</taxon>
        <taxon>Gammaproteobacteria</taxon>
        <taxon>Pseudomonadales</taxon>
        <taxon>Marinobacteraceae</taxon>
        <taxon>Marinobacter</taxon>
    </lineage>
</organism>
<dbReference type="STRING" id="375760.SAMN04488073_2274"/>